<feature type="compositionally biased region" description="Polar residues" evidence="1">
    <location>
        <begin position="130"/>
        <end position="145"/>
    </location>
</feature>
<evidence type="ECO:0000256" key="1">
    <source>
        <dbReference type="SAM" id="MobiDB-lite"/>
    </source>
</evidence>
<protein>
    <submittedName>
        <fullName evidence="2">Uncharacterized protein</fullName>
    </submittedName>
</protein>
<dbReference type="AlphaFoldDB" id="A0AAN7BES1"/>
<feature type="region of interest" description="Disordered" evidence="1">
    <location>
        <begin position="1"/>
        <end position="37"/>
    </location>
</feature>
<keyword evidence="3" id="KW-1185">Reference proteome</keyword>
<name>A0AAN7BES1_9PEZI</name>
<reference evidence="2" key="1">
    <citation type="journal article" date="2023" name="Mol. Phylogenet. Evol.">
        <title>Genome-scale phylogeny and comparative genomics of the fungal order Sordariales.</title>
        <authorList>
            <person name="Hensen N."/>
            <person name="Bonometti L."/>
            <person name="Westerberg I."/>
            <person name="Brannstrom I.O."/>
            <person name="Guillou S."/>
            <person name="Cros-Aarteil S."/>
            <person name="Calhoun S."/>
            <person name="Haridas S."/>
            <person name="Kuo A."/>
            <person name="Mondo S."/>
            <person name="Pangilinan J."/>
            <person name="Riley R."/>
            <person name="LaButti K."/>
            <person name="Andreopoulos B."/>
            <person name="Lipzen A."/>
            <person name="Chen C."/>
            <person name="Yan M."/>
            <person name="Daum C."/>
            <person name="Ng V."/>
            <person name="Clum A."/>
            <person name="Steindorff A."/>
            <person name="Ohm R.A."/>
            <person name="Martin F."/>
            <person name="Silar P."/>
            <person name="Natvig D.O."/>
            <person name="Lalanne C."/>
            <person name="Gautier V."/>
            <person name="Ament-Velasquez S.L."/>
            <person name="Kruys A."/>
            <person name="Hutchinson M.I."/>
            <person name="Powell A.J."/>
            <person name="Barry K."/>
            <person name="Miller A.N."/>
            <person name="Grigoriev I.V."/>
            <person name="Debuchy R."/>
            <person name="Gladieux P."/>
            <person name="Hiltunen Thoren M."/>
            <person name="Johannesson H."/>
        </authorList>
    </citation>
    <scope>NUCLEOTIDE SEQUENCE</scope>
    <source>
        <strain evidence="2">CBS 990.96</strain>
    </source>
</reference>
<reference evidence="2" key="2">
    <citation type="submission" date="2023-05" db="EMBL/GenBank/DDBJ databases">
        <authorList>
            <consortium name="Lawrence Berkeley National Laboratory"/>
            <person name="Steindorff A."/>
            <person name="Hensen N."/>
            <person name="Bonometti L."/>
            <person name="Westerberg I."/>
            <person name="Brannstrom I.O."/>
            <person name="Guillou S."/>
            <person name="Cros-Aarteil S."/>
            <person name="Calhoun S."/>
            <person name="Haridas S."/>
            <person name="Kuo A."/>
            <person name="Mondo S."/>
            <person name="Pangilinan J."/>
            <person name="Riley R."/>
            <person name="Labutti K."/>
            <person name="Andreopoulos B."/>
            <person name="Lipzen A."/>
            <person name="Chen C."/>
            <person name="Yanf M."/>
            <person name="Daum C."/>
            <person name="Ng V."/>
            <person name="Clum A."/>
            <person name="Ohm R."/>
            <person name="Martin F."/>
            <person name="Silar P."/>
            <person name="Natvig D."/>
            <person name="Lalanne C."/>
            <person name="Gautier V."/>
            <person name="Ament-Velasquez S.L."/>
            <person name="Kruys A."/>
            <person name="Hutchinson M.I."/>
            <person name="Powell A.J."/>
            <person name="Barry K."/>
            <person name="Miller A.N."/>
            <person name="Grigoriev I.V."/>
            <person name="Debuchy R."/>
            <person name="Gladieux P."/>
            <person name="Thoren M.H."/>
            <person name="Johannesson H."/>
        </authorList>
    </citation>
    <scope>NUCLEOTIDE SEQUENCE</scope>
    <source>
        <strain evidence="2">CBS 990.96</strain>
    </source>
</reference>
<dbReference type="Proteomes" id="UP001301958">
    <property type="component" value="Unassembled WGS sequence"/>
</dbReference>
<proteinExistence type="predicted"/>
<accession>A0AAN7BES1</accession>
<comment type="caution">
    <text evidence="2">The sequence shown here is derived from an EMBL/GenBank/DDBJ whole genome shotgun (WGS) entry which is preliminary data.</text>
</comment>
<evidence type="ECO:0000313" key="3">
    <source>
        <dbReference type="Proteomes" id="UP001301958"/>
    </source>
</evidence>
<sequence>MGKRAPAKNKTSGKKSEKPGPPKGNSARLAPSIRRRRSEWELVDDDVSVIEIQDSEEEQAQEEEVIEEVVEVAPEPDVEPRVEIRVKPRKRPGLLIASGGGKRRKSSQRLNTIAEPEVLDSEVVMEASIPKTSRSGRQLRPSTRLIQALGG</sequence>
<gene>
    <name evidence="2" type="ORF">QBC38DRAFT_449861</name>
</gene>
<evidence type="ECO:0000313" key="2">
    <source>
        <dbReference type="EMBL" id="KAK4220642.1"/>
    </source>
</evidence>
<organism evidence="2 3">
    <name type="scientific">Podospora fimiseda</name>
    <dbReference type="NCBI Taxonomy" id="252190"/>
    <lineage>
        <taxon>Eukaryota</taxon>
        <taxon>Fungi</taxon>
        <taxon>Dikarya</taxon>
        <taxon>Ascomycota</taxon>
        <taxon>Pezizomycotina</taxon>
        <taxon>Sordariomycetes</taxon>
        <taxon>Sordariomycetidae</taxon>
        <taxon>Sordariales</taxon>
        <taxon>Podosporaceae</taxon>
        <taxon>Podospora</taxon>
    </lineage>
</organism>
<feature type="compositionally biased region" description="Basic residues" evidence="1">
    <location>
        <begin position="1"/>
        <end position="13"/>
    </location>
</feature>
<dbReference type="EMBL" id="MU865679">
    <property type="protein sequence ID" value="KAK4220642.1"/>
    <property type="molecule type" value="Genomic_DNA"/>
</dbReference>
<feature type="region of interest" description="Disordered" evidence="1">
    <location>
        <begin position="129"/>
        <end position="151"/>
    </location>
</feature>